<sequence>MMKKILVINPNSNPAVTEGFSDSIEALRLTSGPEIECITLEEGPWGIETQEHADSVVIPLRDLMLARTDADAFVIACYSDPGIEVCRKAVPEPVFGIQESGVFAALQRGERFGVIALGPKSIERHLPYIRHLGVESRLAAELPLNLSVEESESEGAFPRILQVARELSEKAGADTLILGCAGMARHRQKLENAIGLPVTDPTQAAVCQALGTVLLA</sequence>
<evidence type="ECO:0000313" key="3">
    <source>
        <dbReference type="Proteomes" id="UP001385499"/>
    </source>
</evidence>
<gene>
    <name evidence="2" type="ORF">V6575_14910</name>
</gene>
<evidence type="ECO:0000313" key="2">
    <source>
        <dbReference type="EMBL" id="MEJ8475383.1"/>
    </source>
</evidence>
<organism evidence="2 3">
    <name type="scientific">Roseibium algae</name>
    <dbReference type="NCBI Taxonomy" id="3123038"/>
    <lineage>
        <taxon>Bacteria</taxon>
        <taxon>Pseudomonadati</taxon>
        <taxon>Pseudomonadota</taxon>
        <taxon>Alphaproteobacteria</taxon>
        <taxon>Hyphomicrobiales</taxon>
        <taxon>Stappiaceae</taxon>
        <taxon>Roseibium</taxon>
    </lineage>
</organism>
<dbReference type="EMBL" id="JBAKIA010000010">
    <property type="protein sequence ID" value="MEJ8475383.1"/>
    <property type="molecule type" value="Genomic_DNA"/>
</dbReference>
<name>A0ABU8TMI8_9HYPH</name>
<evidence type="ECO:0000256" key="1">
    <source>
        <dbReference type="ARBA" id="ARBA00038414"/>
    </source>
</evidence>
<dbReference type="PANTHER" id="PTHR28047">
    <property type="entry name" value="PROTEIN DCG1"/>
    <property type="match status" value="1"/>
</dbReference>
<reference evidence="2 3" key="1">
    <citation type="submission" date="2024-02" db="EMBL/GenBank/DDBJ databases">
        <title>Roseibium algae sp. nov., isolated from marine alga (Grateloupia sp.), showing potential in myo-inositol conversion.</title>
        <authorList>
            <person name="Wang Y."/>
        </authorList>
    </citation>
    <scope>NUCLEOTIDE SEQUENCE [LARGE SCALE GENOMIC DNA]</scope>
    <source>
        <strain evidence="2 3">H3510</strain>
    </source>
</reference>
<dbReference type="Pfam" id="PF01177">
    <property type="entry name" value="Asp_Glu_race"/>
    <property type="match status" value="1"/>
</dbReference>
<dbReference type="InterPro" id="IPR015942">
    <property type="entry name" value="Asp/Glu/hydantoin_racemase"/>
</dbReference>
<accession>A0ABU8TMI8</accession>
<dbReference type="InterPro" id="IPR053714">
    <property type="entry name" value="Iso_Racemase_Enz_sf"/>
</dbReference>
<protein>
    <submittedName>
        <fullName evidence="2">Aspartate/glutamate racemase family protein</fullName>
    </submittedName>
</protein>
<dbReference type="InterPro" id="IPR052186">
    <property type="entry name" value="Hydantoin_racemase-like"/>
</dbReference>
<comment type="similarity">
    <text evidence="1">Belongs to the HyuE racemase family.</text>
</comment>
<dbReference type="Proteomes" id="UP001385499">
    <property type="component" value="Unassembled WGS sequence"/>
</dbReference>
<proteinExistence type="inferred from homology"/>
<dbReference type="RefSeq" id="WP_340275417.1">
    <property type="nucleotide sequence ID" value="NZ_JBAKIA010000010.1"/>
</dbReference>
<keyword evidence="3" id="KW-1185">Reference proteome</keyword>
<dbReference type="Gene3D" id="3.40.50.12500">
    <property type="match status" value="1"/>
</dbReference>
<dbReference type="PANTHER" id="PTHR28047:SF5">
    <property type="entry name" value="PROTEIN DCG1"/>
    <property type="match status" value="1"/>
</dbReference>
<comment type="caution">
    <text evidence="2">The sequence shown here is derived from an EMBL/GenBank/DDBJ whole genome shotgun (WGS) entry which is preliminary data.</text>
</comment>